<keyword evidence="3" id="KW-1185">Reference proteome</keyword>
<sequence>MGDFPTSIAATYDEVRERLVGRLAGLTDDEYRWEPVPGCWSVRLVDGRWSIDGEGGGPPPPDPVPFTTIAWRLGHIGMTFLDYDSRLFGDGPLAPADIKLPGSATEAIAFVEGAEREWQRHVERLTGDGWARPLGPRFKSYADNTATDLVLHVLDEFTHHAAEVGVMRDLYNHRSEFLPS</sequence>
<dbReference type="SUPFAM" id="SSF109854">
    <property type="entry name" value="DinB/YfiT-like putative metalloenzymes"/>
    <property type="match status" value="1"/>
</dbReference>
<protein>
    <submittedName>
        <fullName evidence="2">DinB family protein</fullName>
    </submittedName>
</protein>
<evidence type="ECO:0000313" key="2">
    <source>
        <dbReference type="EMBL" id="MBW8481701.1"/>
    </source>
</evidence>
<accession>A0ABS7FMU7</accession>
<dbReference type="Proteomes" id="UP000774570">
    <property type="component" value="Unassembled WGS sequence"/>
</dbReference>
<evidence type="ECO:0000259" key="1">
    <source>
        <dbReference type="Pfam" id="PF12867"/>
    </source>
</evidence>
<feature type="domain" description="DinB-like" evidence="1">
    <location>
        <begin position="12"/>
        <end position="163"/>
    </location>
</feature>
<organism evidence="2 3">
    <name type="scientific">Actinomadura parmotrematis</name>
    <dbReference type="NCBI Taxonomy" id="2864039"/>
    <lineage>
        <taxon>Bacteria</taxon>
        <taxon>Bacillati</taxon>
        <taxon>Actinomycetota</taxon>
        <taxon>Actinomycetes</taxon>
        <taxon>Streptosporangiales</taxon>
        <taxon>Thermomonosporaceae</taxon>
        <taxon>Actinomadura</taxon>
    </lineage>
</organism>
<proteinExistence type="predicted"/>
<evidence type="ECO:0000313" key="3">
    <source>
        <dbReference type="Proteomes" id="UP000774570"/>
    </source>
</evidence>
<dbReference type="InterPro" id="IPR024775">
    <property type="entry name" value="DinB-like"/>
</dbReference>
<gene>
    <name evidence="2" type="ORF">K1Y72_04910</name>
</gene>
<reference evidence="2 3" key="1">
    <citation type="submission" date="2021-07" db="EMBL/GenBank/DDBJ databases">
        <title>Actinomadura sp. PM05-2 isolated from lichen.</title>
        <authorList>
            <person name="Somphong A."/>
            <person name="Phongsopitanun W."/>
            <person name="Tanasupawat S."/>
            <person name="Peongsungnone V."/>
        </authorList>
    </citation>
    <scope>NUCLEOTIDE SEQUENCE [LARGE SCALE GENOMIC DNA]</scope>
    <source>
        <strain evidence="2 3">PM05-2</strain>
    </source>
</reference>
<dbReference type="Pfam" id="PF12867">
    <property type="entry name" value="DinB_2"/>
    <property type="match status" value="1"/>
</dbReference>
<dbReference type="RefSeq" id="WP_220163564.1">
    <property type="nucleotide sequence ID" value="NZ_JAIBOA010000002.1"/>
</dbReference>
<dbReference type="EMBL" id="JAIBOA010000002">
    <property type="protein sequence ID" value="MBW8481701.1"/>
    <property type="molecule type" value="Genomic_DNA"/>
</dbReference>
<comment type="caution">
    <text evidence="2">The sequence shown here is derived from an EMBL/GenBank/DDBJ whole genome shotgun (WGS) entry which is preliminary data.</text>
</comment>
<dbReference type="Gene3D" id="1.20.120.450">
    <property type="entry name" value="dinb family like domain"/>
    <property type="match status" value="1"/>
</dbReference>
<name>A0ABS7FMU7_9ACTN</name>
<dbReference type="InterPro" id="IPR034660">
    <property type="entry name" value="DinB/YfiT-like"/>
</dbReference>